<dbReference type="Pfam" id="PF07157">
    <property type="entry name" value="DNA_circ_N"/>
    <property type="match status" value="1"/>
</dbReference>
<dbReference type="InterPro" id="IPR009826">
    <property type="entry name" value="DNA_circ_N"/>
</dbReference>
<dbReference type="AlphaFoldDB" id="A0A1V4B422"/>
<dbReference type="RefSeq" id="WP_078217438.1">
    <property type="nucleotide sequence ID" value="NZ_MUXZ01000002.1"/>
</dbReference>
<evidence type="ECO:0000313" key="2">
    <source>
        <dbReference type="EMBL" id="STO59669.1"/>
    </source>
</evidence>
<dbReference type="Proteomes" id="UP000254329">
    <property type="component" value="Unassembled WGS sequence"/>
</dbReference>
<accession>A0A1V4B422</accession>
<proteinExistence type="predicted"/>
<name>A0A1V4B422_9PAST</name>
<organism evidence="2 3">
    <name type="scientific">Canicola haemoglobinophilus</name>
    <dbReference type="NCBI Taxonomy" id="733"/>
    <lineage>
        <taxon>Bacteria</taxon>
        <taxon>Pseudomonadati</taxon>
        <taxon>Pseudomonadota</taxon>
        <taxon>Gammaproteobacteria</taxon>
        <taxon>Pasteurellales</taxon>
        <taxon>Pasteurellaceae</taxon>
        <taxon>Canicola</taxon>
    </lineage>
</organism>
<protein>
    <submittedName>
        <fullName evidence="2">64 kDa virion protein</fullName>
    </submittedName>
</protein>
<keyword evidence="3" id="KW-1185">Reference proteome</keyword>
<evidence type="ECO:0000313" key="3">
    <source>
        <dbReference type="Proteomes" id="UP000254329"/>
    </source>
</evidence>
<gene>
    <name evidence="2" type="primary">muN</name>
    <name evidence="2" type="ORF">NCTC1659_00925</name>
</gene>
<reference evidence="2 3" key="1">
    <citation type="submission" date="2018-06" db="EMBL/GenBank/DDBJ databases">
        <authorList>
            <consortium name="Pathogen Informatics"/>
            <person name="Doyle S."/>
        </authorList>
    </citation>
    <scope>NUCLEOTIDE SEQUENCE [LARGE SCALE GENOMIC DNA]</scope>
    <source>
        <strain evidence="2 3">NCTC1659</strain>
    </source>
</reference>
<sequence length="446" mass="49839">MAKITGKGSFAGVPFLIEESQSVDGGRRLVKHEYPLRDDGLNEDLGKKARTYNVACLVIGDDHIKQAEKLIEALEKGKGELKHPYFKRIEVRVESYKANYSTTHQRVTRFDINFVDDIQENAPKLAKNTQFSALTEYANAINALSEEFAQHVADINEFVDLLADNPLSQLVDSMLSFIEGTFGALNSVVADIGSIKMEAEDVKNRMVSLIRSPRLLAQELQGLVQFKQYKGMRSKQSLNEHAITVSVIHNAVIETTKSKTEMPKAMFDAIVNAKRNNINATDILKRNATGLHQKEIAQSLMTKAQFSCARLVISTLAVEYAKAVTEALTDSLSHEVQAIESKADIKTLIDEIDLQLEQVILDNADAENWQSYQALEQFRLAVISDLRTRGEQLSNVKSVHLTDTFPALVVQYQHSGKSQKWQQLAQRNAIVHPLFCIGGNEIEVLQ</sequence>
<evidence type="ECO:0000259" key="1">
    <source>
        <dbReference type="Pfam" id="PF07157"/>
    </source>
</evidence>
<dbReference type="STRING" id="733.B0186_00530"/>
<dbReference type="EMBL" id="UGHF01000001">
    <property type="protein sequence ID" value="STO59669.1"/>
    <property type="molecule type" value="Genomic_DNA"/>
</dbReference>
<feature type="domain" description="DNA circulation N-terminal" evidence="1">
    <location>
        <begin position="6"/>
        <end position="89"/>
    </location>
</feature>